<dbReference type="InterPro" id="IPR035490">
    <property type="entry name" value="GlmS/FrlB_SIS"/>
</dbReference>
<dbReference type="PANTHER" id="PTHR10937:SF17">
    <property type="entry name" value="GLUCOSAMINE-FRUCTOSE-6-PHOSPHATE AMINOTRANSFERASE"/>
    <property type="match status" value="1"/>
</dbReference>
<dbReference type="CDD" id="cd05008">
    <property type="entry name" value="SIS_GlmS_GlmD_1"/>
    <property type="match status" value="1"/>
</dbReference>
<sequence>MKKSIMWEHIYEEADRLKELLASRQVADLLNAYDSRKLTRIIFVSSGSSLNITTIAKRFYEELAHIEVNTYTPFDFAGNATILTQYDREMTLIAAISQTGTSSGTIDAIHHAKKLGFNVLTLTETRNTPVEQLGDYYLNFLSGSEPCNAKTKGVCNSLTLLMLLAIEIGKVKGVLGDERYQAYIDEIAASIEDIPATIEAAKQWLENHQDWGKVQHFYVLGNGTNYGTAEEATLKMMETMCIPATVCELGEFSHGVHRTIGPNSNIITIVTEEYGHEIMKKTNGFLAETVGRLLVIDATSEPFTDDNVIHVAHRPLTASCLNLNVALQVLATALPEYNGIDPNQPMHEELTRLVGTRI</sequence>
<dbReference type="Gene3D" id="3.40.50.10490">
    <property type="entry name" value="Glucose-6-phosphate isomerase like protein, domain 1"/>
    <property type="match status" value="2"/>
</dbReference>
<evidence type="ECO:0000256" key="1">
    <source>
        <dbReference type="ARBA" id="ARBA00022737"/>
    </source>
</evidence>
<reference evidence="3 4" key="1">
    <citation type="submission" date="2015-07" db="EMBL/GenBank/DDBJ databases">
        <title>High-quality draft genome sequence of Oceanobacillus caeni HM6, a bacillus isolated from a human feces.</title>
        <authorList>
            <person name="Kumar J."/>
            <person name="Verma M.K."/>
            <person name="Pandey R."/>
            <person name="Bhambi M."/>
            <person name="Chauhan N."/>
        </authorList>
    </citation>
    <scope>NUCLEOTIDE SEQUENCE [LARGE SCALE GENOMIC DNA]</scope>
    <source>
        <strain evidence="3 4">HM6</strain>
    </source>
</reference>
<feature type="domain" description="SIS" evidence="2">
    <location>
        <begin position="26"/>
        <end position="174"/>
    </location>
</feature>
<name>A0ABR5MHD9_9BACI</name>
<protein>
    <recommendedName>
        <fullName evidence="2">SIS domain-containing protein</fullName>
    </recommendedName>
</protein>
<organism evidence="3 4">
    <name type="scientific">Oceanobacillus caeni</name>
    <dbReference type="NCBI Taxonomy" id="405946"/>
    <lineage>
        <taxon>Bacteria</taxon>
        <taxon>Bacillati</taxon>
        <taxon>Bacillota</taxon>
        <taxon>Bacilli</taxon>
        <taxon>Bacillales</taxon>
        <taxon>Bacillaceae</taxon>
        <taxon>Oceanobacillus</taxon>
    </lineage>
</organism>
<proteinExistence type="predicted"/>
<dbReference type="InterPro" id="IPR035466">
    <property type="entry name" value="GlmS/AgaS_SIS"/>
</dbReference>
<accession>A0ABR5MHD9</accession>
<dbReference type="EMBL" id="LGTK01000048">
    <property type="protein sequence ID" value="KPH73431.1"/>
    <property type="molecule type" value="Genomic_DNA"/>
</dbReference>
<dbReference type="SUPFAM" id="SSF53697">
    <property type="entry name" value="SIS domain"/>
    <property type="match status" value="1"/>
</dbReference>
<dbReference type="PANTHER" id="PTHR10937">
    <property type="entry name" value="GLUCOSAMINE--FRUCTOSE-6-PHOSPHATE AMINOTRANSFERASE, ISOMERIZING"/>
    <property type="match status" value="1"/>
</dbReference>
<dbReference type="Proteomes" id="UP000037854">
    <property type="component" value="Unassembled WGS sequence"/>
</dbReference>
<evidence type="ECO:0000313" key="3">
    <source>
        <dbReference type="EMBL" id="KPH73431.1"/>
    </source>
</evidence>
<comment type="caution">
    <text evidence="3">The sequence shown here is derived from an EMBL/GenBank/DDBJ whole genome shotgun (WGS) entry which is preliminary data.</text>
</comment>
<gene>
    <name evidence="3" type="ORF">AFL42_12620</name>
</gene>
<evidence type="ECO:0000313" key="4">
    <source>
        <dbReference type="Proteomes" id="UP000037854"/>
    </source>
</evidence>
<dbReference type="RefSeq" id="WP_060668833.1">
    <property type="nucleotide sequence ID" value="NZ_LGTK01000048.1"/>
</dbReference>
<evidence type="ECO:0000259" key="2">
    <source>
        <dbReference type="PROSITE" id="PS51464"/>
    </source>
</evidence>
<dbReference type="InterPro" id="IPR046348">
    <property type="entry name" value="SIS_dom_sf"/>
</dbReference>
<keyword evidence="4" id="KW-1185">Reference proteome</keyword>
<keyword evidence="1" id="KW-0677">Repeat</keyword>
<dbReference type="Pfam" id="PF01380">
    <property type="entry name" value="SIS"/>
    <property type="match status" value="2"/>
</dbReference>
<dbReference type="InterPro" id="IPR001347">
    <property type="entry name" value="SIS_dom"/>
</dbReference>
<dbReference type="PROSITE" id="PS51464">
    <property type="entry name" value="SIS"/>
    <property type="match status" value="1"/>
</dbReference>
<dbReference type="CDD" id="cd05009">
    <property type="entry name" value="SIS_GlmS_GlmD_2"/>
    <property type="match status" value="1"/>
</dbReference>